<evidence type="ECO:0000256" key="1">
    <source>
        <dbReference type="ARBA" id="ARBA00008987"/>
    </source>
</evidence>
<dbReference type="PROSITE" id="PS51352">
    <property type="entry name" value="THIOREDOXIN_2"/>
    <property type="match status" value="1"/>
</dbReference>
<evidence type="ECO:0000256" key="3">
    <source>
        <dbReference type="ARBA" id="ARBA00022982"/>
    </source>
</evidence>
<evidence type="ECO:0000313" key="7">
    <source>
        <dbReference type="Proteomes" id="UP000504610"/>
    </source>
</evidence>
<sequence length="261" mass="28571">MDAVSPLRAVCGSGAQYSGTRIDHGLSGFCSFSQENKSKPKLSPVMSLDLKEHPMASNQTLTALSSSSSSYVVPTKTSSIGMSRGMRWWEKSTKDNMLEIHSANHLVDSLLNAGDRLVVLDFYSPGCGGCKSLHPKICQLAESNPNVMFLKVNQEELRTMCHGLNVHVLPFFKFYRGAEGKLCSFSCTIATINKFKKALDKHGSERCSLGPAKGLDNKELMALASVGELKMNLDALTVHQDVLSASSFCYETEQQHQKMVV</sequence>
<proteinExistence type="inferred from homology"/>
<dbReference type="InterPro" id="IPR036249">
    <property type="entry name" value="Thioredoxin-like_sf"/>
</dbReference>
<dbReference type="Gene3D" id="3.40.30.10">
    <property type="entry name" value="Glutaredoxin"/>
    <property type="match status" value="1"/>
</dbReference>
<dbReference type="Pfam" id="PF00085">
    <property type="entry name" value="Thioredoxin"/>
    <property type="match status" value="1"/>
</dbReference>
<evidence type="ECO:0000256" key="5">
    <source>
        <dbReference type="ARBA" id="ARBA00023284"/>
    </source>
</evidence>
<reference evidence="7" key="1">
    <citation type="journal article" date="2019" name="Database">
        <title>The radish genome database (RadishGD): an integrated information resource for radish genomics.</title>
        <authorList>
            <person name="Yu H.J."/>
            <person name="Baek S."/>
            <person name="Lee Y.J."/>
            <person name="Cho A."/>
            <person name="Mun J.H."/>
        </authorList>
    </citation>
    <scope>NUCLEOTIDE SEQUENCE [LARGE SCALE GENOMIC DNA]</scope>
    <source>
        <strain evidence="7">cv. WK10039</strain>
    </source>
</reference>
<dbReference type="OrthoDB" id="2121326at2759"/>
<evidence type="ECO:0000256" key="2">
    <source>
        <dbReference type="ARBA" id="ARBA00022448"/>
    </source>
</evidence>
<dbReference type="SUPFAM" id="SSF52833">
    <property type="entry name" value="Thioredoxin-like"/>
    <property type="match status" value="1"/>
</dbReference>
<dbReference type="PANTHER" id="PTHR43601">
    <property type="entry name" value="THIOREDOXIN, MITOCHONDRIAL"/>
    <property type="match status" value="1"/>
</dbReference>
<feature type="domain" description="Thioredoxin" evidence="6">
    <location>
        <begin position="50"/>
        <end position="231"/>
    </location>
</feature>
<accession>A0A6J0N8T1</accession>
<keyword evidence="5" id="KW-0676">Redox-active center</keyword>
<evidence type="ECO:0000259" key="6">
    <source>
        <dbReference type="PROSITE" id="PS51352"/>
    </source>
</evidence>
<dbReference type="RefSeq" id="XP_018480616.1">
    <property type="nucleotide sequence ID" value="XM_018625114.2"/>
</dbReference>
<organism evidence="7 8">
    <name type="scientific">Raphanus sativus</name>
    <name type="common">Radish</name>
    <name type="synonym">Raphanus raphanistrum var. sativus</name>
    <dbReference type="NCBI Taxonomy" id="3726"/>
    <lineage>
        <taxon>Eukaryota</taxon>
        <taxon>Viridiplantae</taxon>
        <taxon>Streptophyta</taxon>
        <taxon>Embryophyta</taxon>
        <taxon>Tracheophyta</taxon>
        <taxon>Spermatophyta</taxon>
        <taxon>Magnoliopsida</taxon>
        <taxon>eudicotyledons</taxon>
        <taxon>Gunneridae</taxon>
        <taxon>Pentapetalae</taxon>
        <taxon>rosids</taxon>
        <taxon>malvids</taxon>
        <taxon>Brassicales</taxon>
        <taxon>Brassicaceae</taxon>
        <taxon>Brassiceae</taxon>
        <taxon>Raphanus</taxon>
    </lineage>
</organism>
<dbReference type="FunFam" id="3.40.30.10:FF:000199">
    <property type="entry name" value="Thioredoxin-like 1-2, chloroplastic"/>
    <property type="match status" value="1"/>
</dbReference>
<reference evidence="8" key="2">
    <citation type="submission" date="2025-08" db="UniProtKB">
        <authorList>
            <consortium name="RefSeq"/>
        </authorList>
    </citation>
    <scope>IDENTIFICATION</scope>
    <source>
        <tissue evidence="8">Leaf</tissue>
    </source>
</reference>
<dbReference type="AlphaFoldDB" id="A0A6J0N8T1"/>
<dbReference type="InterPro" id="IPR013766">
    <property type="entry name" value="Thioredoxin_domain"/>
</dbReference>
<evidence type="ECO:0000256" key="4">
    <source>
        <dbReference type="ARBA" id="ARBA00023157"/>
    </source>
</evidence>
<gene>
    <name evidence="8" type="primary">LOC108851656</name>
</gene>
<protein>
    <submittedName>
        <fullName evidence="8">Thioredoxin-like 1-2, chloroplastic</fullName>
    </submittedName>
</protein>
<dbReference type="GeneID" id="108851656"/>
<dbReference type="GO" id="GO:0009507">
    <property type="term" value="C:chloroplast"/>
    <property type="evidence" value="ECO:0007669"/>
    <property type="project" value="UniProtKB-ARBA"/>
</dbReference>
<dbReference type="KEGG" id="rsz:108851656"/>
<keyword evidence="2" id="KW-0813">Transport</keyword>
<keyword evidence="7" id="KW-1185">Reference proteome</keyword>
<dbReference type="Proteomes" id="UP000504610">
    <property type="component" value="Chromosome 4"/>
</dbReference>
<keyword evidence="4" id="KW-1015">Disulfide bond</keyword>
<name>A0A6J0N8T1_RAPSA</name>
<evidence type="ECO:0000313" key="8">
    <source>
        <dbReference type="RefSeq" id="XP_018480616.1"/>
    </source>
</evidence>
<keyword evidence="3" id="KW-0249">Electron transport</keyword>
<dbReference type="GO" id="GO:0045454">
    <property type="term" value="P:cell redox homeostasis"/>
    <property type="evidence" value="ECO:0007669"/>
    <property type="project" value="TreeGrafter"/>
</dbReference>
<dbReference type="CDD" id="cd02947">
    <property type="entry name" value="TRX_family"/>
    <property type="match status" value="1"/>
</dbReference>
<dbReference type="PANTHER" id="PTHR43601:SF17">
    <property type="entry name" value="THIOREDOXIN-LIKE 1-2, CHLOROPLASTIC"/>
    <property type="match status" value="1"/>
</dbReference>
<comment type="similarity">
    <text evidence="1">Belongs to the thioredoxin family.</text>
</comment>